<dbReference type="InParanoid" id="E1ZRU9"/>
<evidence type="ECO:0000256" key="6">
    <source>
        <dbReference type="ARBA" id="ARBA00022776"/>
    </source>
</evidence>
<comment type="subcellular location">
    <subcellularLocation>
        <location evidence="1 13">Nucleus</location>
    </subcellularLocation>
</comment>
<evidence type="ECO:0000256" key="10">
    <source>
        <dbReference type="ARBA" id="ARBA00023067"/>
    </source>
</evidence>
<dbReference type="CDD" id="cd23791">
    <property type="entry name" value="UBCc_UBE2C"/>
    <property type="match status" value="1"/>
</dbReference>
<dbReference type="PIRSF" id="PIRSF005719">
    <property type="entry name" value="SMC"/>
    <property type="match status" value="1"/>
</dbReference>
<dbReference type="GO" id="GO:0005634">
    <property type="term" value="C:nucleus"/>
    <property type="evidence" value="ECO:0007669"/>
    <property type="project" value="UniProtKB-SubCell"/>
</dbReference>
<dbReference type="GO" id="GO:0005524">
    <property type="term" value="F:ATP binding"/>
    <property type="evidence" value="ECO:0007669"/>
    <property type="project" value="UniProtKB-KW"/>
</dbReference>
<keyword evidence="4" id="KW-0808">Transferase</keyword>
<dbReference type="PROSITE" id="PS00183">
    <property type="entry name" value="UBC_1"/>
    <property type="match status" value="1"/>
</dbReference>
<dbReference type="InterPro" id="IPR023313">
    <property type="entry name" value="UBQ-conjugating_AS"/>
</dbReference>
<keyword evidence="3" id="KW-0132">Cell division</keyword>
<dbReference type="GO" id="GO:0016887">
    <property type="term" value="F:ATP hydrolysis activity"/>
    <property type="evidence" value="ECO:0007669"/>
    <property type="project" value="InterPro"/>
</dbReference>
<dbReference type="InterPro" id="IPR027417">
    <property type="entry name" value="P-loop_NTPase"/>
</dbReference>
<dbReference type="PROSITE" id="PS50127">
    <property type="entry name" value="UBC_2"/>
    <property type="match status" value="1"/>
</dbReference>
<dbReference type="CDD" id="cd03273">
    <property type="entry name" value="ABC_SMC2_euk"/>
    <property type="match status" value="1"/>
</dbReference>
<keyword evidence="9 15" id="KW-0175">Coiled coil</keyword>
<dbReference type="Gene3D" id="1.20.1060.20">
    <property type="match status" value="1"/>
</dbReference>
<dbReference type="Gene3D" id="3.40.50.300">
    <property type="entry name" value="P-loop containing nucleotide triphosphate hydrolases"/>
    <property type="match status" value="2"/>
</dbReference>
<evidence type="ECO:0000256" key="4">
    <source>
        <dbReference type="ARBA" id="ARBA00022679"/>
    </source>
</evidence>
<keyword evidence="6" id="KW-0498">Mitosis</keyword>
<feature type="coiled-coil region" evidence="15">
    <location>
        <begin position="334"/>
        <end position="382"/>
    </location>
</feature>
<dbReference type="STRING" id="554065.E1ZRU9"/>
<keyword evidence="8" id="KW-0067">ATP-binding</keyword>
<dbReference type="InterPro" id="IPR024704">
    <property type="entry name" value="SMC"/>
</dbReference>
<protein>
    <recommendedName>
        <fullName evidence="13">Structural maintenance of chromosomes protein</fullName>
    </recommendedName>
</protein>
<evidence type="ECO:0000256" key="14">
    <source>
        <dbReference type="PROSITE-ProRule" id="PRU10133"/>
    </source>
</evidence>
<evidence type="ECO:0000259" key="16">
    <source>
        <dbReference type="PROSITE" id="PS50127"/>
    </source>
</evidence>
<dbReference type="KEGG" id="cvr:CHLNCDRAFT_59234"/>
<dbReference type="OrthoDB" id="10255539at2759"/>
<dbReference type="EMBL" id="GL433863">
    <property type="protein sequence ID" value="EFN51524.1"/>
    <property type="molecule type" value="Genomic_DNA"/>
</dbReference>
<accession>E1ZRU9</accession>
<dbReference type="InterPro" id="IPR010935">
    <property type="entry name" value="SMC_hinge"/>
</dbReference>
<dbReference type="GO" id="GO:0005694">
    <property type="term" value="C:chromosome"/>
    <property type="evidence" value="ECO:0007669"/>
    <property type="project" value="InterPro"/>
</dbReference>
<dbReference type="OMA" id="THNKIAM"/>
<evidence type="ECO:0000256" key="7">
    <source>
        <dbReference type="ARBA" id="ARBA00022786"/>
    </source>
</evidence>
<dbReference type="SUPFAM" id="SSF54495">
    <property type="entry name" value="UBC-like"/>
    <property type="match status" value="1"/>
</dbReference>
<keyword evidence="7" id="KW-0833">Ubl conjugation pathway</keyword>
<dbReference type="Pfam" id="PF06470">
    <property type="entry name" value="SMC_hinge"/>
    <property type="match status" value="1"/>
</dbReference>
<feature type="coiled-coil region" evidence="15">
    <location>
        <begin position="246"/>
        <end position="287"/>
    </location>
</feature>
<dbReference type="eggNOG" id="KOG0933">
    <property type="taxonomic scope" value="Eukaryota"/>
</dbReference>
<dbReference type="RefSeq" id="XP_005843626.1">
    <property type="nucleotide sequence ID" value="XM_005843564.1"/>
</dbReference>
<keyword evidence="10" id="KW-0226">DNA condensation</keyword>
<dbReference type="PANTHER" id="PTHR43977">
    <property type="entry name" value="STRUCTURAL MAINTENANCE OF CHROMOSOMES PROTEIN 3"/>
    <property type="match status" value="1"/>
</dbReference>
<feature type="domain" description="UBC core" evidence="16">
    <location>
        <begin position="1058"/>
        <end position="1204"/>
    </location>
</feature>
<feature type="coiled-coil region" evidence="15">
    <location>
        <begin position="619"/>
        <end position="710"/>
    </location>
</feature>
<evidence type="ECO:0000256" key="9">
    <source>
        <dbReference type="ARBA" id="ARBA00023054"/>
    </source>
</evidence>
<dbReference type="Gene3D" id="3.30.70.1620">
    <property type="match status" value="1"/>
</dbReference>
<dbReference type="InterPro" id="IPR027120">
    <property type="entry name" value="Smc2_ABC"/>
</dbReference>
<dbReference type="GO" id="GO:0016740">
    <property type="term" value="F:transferase activity"/>
    <property type="evidence" value="ECO:0007669"/>
    <property type="project" value="UniProtKB-KW"/>
</dbReference>
<evidence type="ECO:0000256" key="11">
    <source>
        <dbReference type="ARBA" id="ARBA00023242"/>
    </source>
</evidence>
<keyword evidence="11 13" id="KW-0539">Nucleus</keyword>
<feature type="coiled-coil region" evidence="15">
    <location>
        <begin position="865"/>
        <end position="899"/>
    </location>
</feature>
<evidence type="ECO:0000256" key="2">
    <source>
        <dbReference type="ARBA" id="ARBA00005231"/>
    </source>
</evidence>
<dbReference type="InterPro" id="IPR000608">
    <property type="entry name" value="UBC"/>
</dbReference>
<evidence type="ECO:0000256" key="12">
    <source>
        <dbReference type="ARBA" id="ARBA00023306"/>
    </source>
</evidence>
<dbReference type="FunCoup" id="E1ZRU9">
    <property type="interactions" value="1490"/>
</dbReference>
<proteinExistence type="inferred from homology"/>
<feature type="coiled-coil region" evidence="15">
    <location>
        <begin position="747"/>
        <end position="840"/>
    </location>
</feature>
<dbReference type="SUPFAM" id="SSF52540">
    <property type="entry name" value="P-loop containing nucleoside triphosphate hydrolases"/>
    <property type="match status" value="1"/>
</dbReference>
<dbReference type="GO" id="GO:0051301">
    <property type="term" value="P:cell division"/>
    <property type="evidence" value="ECO:0007669"/>
    <property type="project" value="UniProtKB-KW"/>
</dbReference>
<dbReference type="GeneID" id="17350924"/>
<sequence length="1206" mass="132652">MWVREVTIDGFKSYAQRAVIGPFDSQFNAVTGLNGSGKSNILDSICFVLGIQNLQQVRANSLQELVYKQGQAGITKATVSIVFDNREKERGPVGYEQLDEITVTRQLVIGGRSKYLINGKVAEPSRVQSLFHSVQLNVNNPHFLIMQGRITKVLNMKPPEILGLLEEAAGTKMYEEKKKKAVHTLGKKQLKVDEINKVLTEDILPALDKLRREKVQYMEWQNAVKNLDKLVRFCVAHRYVEAQRLQQNGEQDVQQVQNDLSDLEAQYAALDLKIREKQDEIEGLKTEKELQSSGEVKELQAEVDDISKRTELAVQAAQNELDGAEAGDGRDASNRSLQERLADTQNAQTVAEAEAKAAETRSKHLLKQLAEQRKALASKEKEGSKLPKDLQRERAEVEQCRQAAAALGYLPAAAAGLEEEAERQRSEVQCWRDRVDELSSQLAAIDFRYSDPEHNFDRSRVKGVVAKLTRVADPTTSTALEVAAGGKLYQVVVDNEQTAKALLAHGHLRQRVTIIPLNKVSAHSIPPSAVAATRRMAGDKAQLALELVGYDQELSAAMKYVFGGSIICKDASTAKKLAFAREVNTRCITLEGDDFNPGGTLTGGSRNKGGSVLGRLHELAAADQQLEGAQAKLAQALASIKAMAAAAQQHKKLSHELELKQHSLKLLEERMQGSEVHQLSEAVAGSELELQEAQEALAAAQKKQQDMLAAAKDWHTRMPTFDKKRDKRSRDPKDKMFATKKQFEAAKKALKAKQAVLQTTLAEAEAADSERKTLVEQLTTAKKMVKGLEEQVAELAAVVAAAKADYDNRNGRLMERLARLQECDSEIAMATKERDALEGLKTDNLMFAEHEKASATIEGLSKKVNKKVMQMFDKAEQEYNELKRKKDVVENDKSRIEQTIGTLDEKKREALEKTWRKVTGDFGAIFSTLLPGTTAKLEPQEGCSFMEGLEVKVAFGGVWKESLSELSGGQKSLLALSLILAMLLFKPAPIYILDEVDAALDLSHTQNIGRMIKAHFPQSQPLRQRISMSSAMNSAARAAASPQKGGAPDAGRPLDTGAVTKRLQQELMSLMASGGDGVSAFPAGDSLFDWVGTINGADGTAYEGCTYRLSLKFTSEYPFKAPGVRFDTPCFHPNVDAHGNICLDILKEKWSAAYSVKTILQSIQSLLADPNVDSPLNAHAAKLWGVNDAEYRALVQKAYNGPKHAT</sequence>
<evidence type="ECO:0000256" key="13">
    <source>
        <dbReference type="PIRNR" id="PIRNR005719"/>
    </source>
</evidence>
<evidence type="ECO:0000256" key="15">
    <source>
        <dbReference type="SAM" id="Coils"/>
    </source>
</evidence>
<dbReference type="eggNOG" id="KOG0421">
    <property type="taxonomic scope" value="Eukaryota"/>
</dbReference>
<dbReference type="InterPro" id="IPR036277">
    <property type="entry name" value="SMC_hinge_sf"/>
</dbReference>
<name>E1ZRU9_CHLVA</name>
<organism evidence="18">
    <name type="scientific">Chlorella variabilis</name>
    <name type="common">Green alga</name>
    <dbReference type="NCBI Taxonomy" id="554065"/>
    <lineage>
        <taxon>Eukaryota</taxon>
        <taxon>Viridiplantae</taxon>
        <taxon>Chlorophyta</taxon>
        <taxon>core chlorophytes</taxon>
        <taxon>Trebouxiophyceae</taxon>
        <taxon>Chlorellales</taxon>
        <taxon>Chlorellaceae</taxon>
        <taxon>Chlorella clade</taxon>
        <taxon>Chlorella</taxon>
    </lineage>
</organism>
<keyword evidence="5" id="KW-0547">Nucleotide-binding</keyword>
<dbReference type="SMART" id="SM00968">
    <property type="entry name" value="SMC_hinge"/>
    <property type="match status" value="1"/>
</dbReference>
<evidence type="ECO:0000313" key="17">
    <source>
        <dbReference type="EMBL" id="EFN51524.1"/>
    </source>
</evidence>
<feature type="active site" description="Glycyl thioester intermediate" evidence="14">
    <location>
        <position position="1142"/>
    </location>
</feature>
<keyword evidence="12" id="KW-0131">Cell cycle</keyword>
<dbReference type="Proteomes" id="UP000008141">
    <property type="component" value="Unassembled WGS sequence"/>
</dbReference>
<evidence type="ECO:0000256" key="5">
    <source>
        <dbReference type="ARBA" id="ARBA00022741"/>
    </source>
</evidence>
<evidence type="ECO:0000313" key="18">
    <source>
        <dbReference type="Proteomes" id="UP000008141"/>
    </source>
</evidence>
<dbReference type="InterPro" id="IPR003395">
    <property type="entry name" value="RecF/RecN/SMC_N"/>
</dbReference>
<evidence type="ECO:0000256" key="8">
    <source>
        <dbReference type="ARBA" id="ARBA00022840"/>
    </source>
</evidence>
<dbReference type="AlphaFoldDB" id="E1ZRU9"/>
<dbReference type="Pfam" id="PF02463">
    <property type="entry name" value="SMC_N"/>
    <property type="match status" value="1"/>
</dbReference>
<gene>
    <name evidence="17" type="ORF">CHLNCDRAFT_59234</name>
</gene>
<evidence type="ECO:0000256" key="1">
    <source>
        <dbReference type="ARBA" id="ARBA00004123"/>
    </source>
</evidence>
<dbReference type="SUPFAM" id="SSF75553">
    <property type="entry name" value="Smc hinge domain"/>
    <property type="match status" value="1"/>
</dbReference>
<comment type="similarity">
    <text evidence="2">Belongs to the SMC family. SMC2 subfamily.</text>
</comment>
<keyword evidence="18" id="KW-1185">Reference proteome</keyword>
<feature type="coiled-coil region" evidence="15">
    <location>
        <begin position="414"/>
        <end position="441"/>
    </location>
</feature>
<dbReference type="GO" id="GO:0030261">
    <property type="term" value="P:chromosome condensation"/>
    <property type="evidence" value="ECO:0007669"/>
    <property type="project" value="UniProtKB-KW"/>
</dbReference>
<dbReference type="Pfam" id="PF00179">
    <property type="entry name" value="UQ_con"/>
    <property type="match status" value="1"/>
</dbReference>
<dbReference type="Gene3D" id="3.10.110.10">
    <property type="entry name" value="Ubiquitin Conjugating Enzyme"/>
    <property type="match status" value="1"/>
</dbReference>
<dbReference type="InterPro" id="IPR016135">
    <property type="entry name" value="UBQ-conjugating_enzyme/RWD"/>
</dbReference>
<dbReference type="SMART" id="SM00212">
    <property type="entry name" value="UBCc"/>
    <property type="match status" value="1"/>
</dbReference>
<evidence type="ECO:0000256" key="3">
    <source>
        <dbReference type="ARBA" id="ARBA00022618"/>
    </source>
</evidence>
<reference evidence="17 18" key="1">
    <citation type="journal article" date="2010" name="Plant Cell">
        <title>The Chlorella variabilis NC64A genome reveals adaptation to photosymbiosis, coevolution with viruses, and cryptic sex.</title>
        <authorList>
            <person name="Blanc G."/>
            <person name="Duncan G."/>
            <person name="Agarkova I."/>
            <person name="Borodovsky M."/>
            <person name="Gurnon J."/>
            <person name="Kuo A."/>
            <person name="Lindquist E."/>
            <person name="Lucas S."/>
            <person name="Pangilinan J."/>
            <person name="Polle J."/>
            <person name="Salamov A."/>
            <person name="Terry A."/>
            <person name="Yamada T."/>
            <person name="Dunigan D.D."/>
            <person name="Grigoriev I.V."/>
            <person name="Claverie J.M."/>
            <person name="Van Etten J.L."/>
        </authorList>
    </citation>
    <scope>NUCLEOTIDE SEQUENCE [LARGE SCALE GENOMIC DNA]</scope>
    <source>
        <strain evidence="17 18">NC64A</strain>
    </source>
</reference>